<name>A0A5C6RUG5_9FLAO</name>
<reference evidence="4 5" key="1">
    <citation type="submission" date="2019-08" db="EMBL/GenBank/DDBJ databases">
        <title>Genome of Vicingus serpentipes NCIMB 15042.</title>
        <authorList>
            <person name="Bowman J.P."/>
        </authorList>
    </citation>
    <scope>NUCLEOTIDE SEQUENCE [LARGE SCALE GENOMIC DNA]</scope>
    <source>
        <strain evidence="4 5">NCIMB 15042</strain>
    </source>
</reference>
<organism evidence="4 5">
    <name type="scientific">Vicingus serpentipes</name>
    <dbReference type="NCBI Taxonomy" id="1926625"/>
    <lineage>
        <taxon>Bacteria</taxon>
        <taxon>Pseudomonadati</taxon>
        <taxon>Bacteroidota</taxon>
        <taxon>Flavobacteriia</taxon>
        <taxon>Flavobacteriales</taxon>
        <taxon>Vicingaceae</taxon>
        <taxon>Vicingus</taxon>
    </lineage>
</organism>
<dbReference type="AlphaFoldDB" id="A0A5C6RUG5"/>
<feature type="signal peptide" evidence="2">
    <location>
        <begin position="1"/>
        <end position="19"/>
    </location>
</feature>
<comment type="caution">
    <text evidence="4">The sequence shown here is derived from an EMBL/GenBank/DDBJ whole genome shotgun (WGS) entry which is preliminary data.</text>
</comment>
<dbReference type="OrthoDB" id="9815940at2"/>
<dbReference type="InterPro" id="IPR008969">
    <property type="entry name" value="CarboxyPept-like_regulatory"/>
</dbReference>
<keyword evidence="5" id="KW-1185">Reference proteome</keyword>
<evidence type="ECO:0000313" key="4">
    <source>
        <dbReference type="EMBL" id="TXB65250.1"/>
    </source>
</evidence>
<evidence type="ECO:0000313" key="5">
    <source>
        <dbReference type="Proteomes" id="UP000321721"/>
    </source>
</evidence>
<evidence type="ECO:0000256" key="1">
    <source>
        <dbReference type="ARBA" id="ARBA00022729"/>
    </source>
</evidence>
<protein>
    <submittedName>
        <fullName evidence="4">Choice-of-anchor B family protein</fullName>
    </submittedName>
</protein>
<proteinExistence type="predicted"/>
<dbReference type="InterPro" id="IPR026444">
    <property type="entry name" value="Secre_tail"/>
</dbReference>
<dbReference type="SUPFAM" id="SSF49464">
    <property type="entry name" value="Carboxypeptidase regulatory domain-like"/>
    <property type="match status" value="2"/>
</dbReference>
<dbReference type="Gene3D" id="2.60.40.1120">
    <property type="entry name" value="Carboxypeptidase-like, regulatory domain"/>
    <property type="match status" value="2"/>
</dbReference>
<dbReference type="Proteomes" id="UP000321721">
    <property type="component" value="Unassembled WGS sequence"/>
</dbReference>
<dbReference type="NCBIfam" id="TIGR04312">
    <property type="entry name" value="choice_anch_B"/>
    <property type="match status" value="1"/>
</dbReference>
<evidence type="ECO:0000256" key="2">
    <source>
        <dbReference type="SAM" id="SignalP"/>
    </source>
</evidence>
<dbReference type="EMBL" id="VOOS01000003">
    <property type="protein sequence ID" value="TXB65250.1"/>
    <property type="molecule type" value="Genomic_DNA"/>
</dbReference>
<sequence length="788" mass="85118">MKKILLFAIVLLQINFASAQLNMSLLSQFTFPGSRGDVSDIWGYVDENGNEYAIVGLQEGVAIVDVTNPTSPNEVFYTAGATTIWRDMKTWGDKAYITNEGGNGLMIIDMSPLPGSTSLTVTNYTGSNYPFTTAHNLYIDENGYCYIIGADNGVGGAIILNLNVPTTDTNFEVGRYNDYYLHDGMVRGDTLWGGAINDGFLVAVDVSTKSNPVTMATKITPSSFTHNIWISPDGQTVVTTDEKSNAYLAAYDVSNLANITETDRIQSSPGQNVIPHNVHFKDNFIVTSYYRDGVTIHDVSDPYNIIEVGNYDTSPAFSGNGFNGCWGVYPWLPSGNVIASDIENGLFVLGATYAGACYLKGNVTNLNTTANLDGVQVDILSSSISTNSNVIGNYSTGLATAGSYDVVFSKAGFKNDTTFNVSLTNGNTTIVDAQLEPLVAFNFSGQVLESGTMNPIANAKVRIENSQSSTVVSTNASGNFTVNGFTEATYNVTAGKWGYVTSCSNNQTINQSTTAYTVVLDKGYYDDFSLDFNWVATGNASTGDWERGVPNGTMLGSLESNPGADVLTDCNDEAFVTGNAGGGAGDDDVDDGTVILTSPVFDATLFFDPYVEYDRWFFTGSGGSQSTDVLSVKLSNGSASIEIDNANINSSDNSTWANRSIRISDFITPTNNMRFIIETADLGSGHLVEAGLDKFMVFDGAVAINEIDDNDKFIISPNPFNEVINVKLNTELSNIEIKIFDVTGKLLDSYSFNNQQIISLNNNYENGIYMINIYTNNELVKTQKLIKF</sequence>
<gene>
    <name evidence="4" type="ORF">FRY74_07460</name>
</gene>
<dbReference type="NCBIfam" id="TIGR04183">
    <property type="entry name" value="Por_Secre_tail"/>
    <property type="match status" value="1"/>
</dbReference>
<evidence type="ECO:0000259" key="3">
    <source>
        <dbReference type="Pfam" id="PF18962"/>
    </source>
</evidence>
<dbReference type="PANTHER" id="PTHR38787:SF3">
    <property type="entry name" value="REGULATORY P DOMAIN-CONTAINING PROTEIN"/>
    <property type="match status" value="1"/>
</dbReference>
<feature type="chain" id="PRO_5023136099" evidence="2">
    <location>
        <begin position="20"/>
        <end position="788"/>
    </location>
</feature>
<dbReference type="GO" id="GO:0005576">
    <property type="term" value="C:extracellular region"/>
    <property type="evidence" value="ECO:0007669"/>
    <property type="project" value="TreeGrafter"/>
</dbReference>
<feature type="domain" description="Secretion system C-terminal sorting" evidence="3">
    <location>
        <begin position="715"/>
        <end position="786"/>
    </location>
</feature>
<dbReference type="RefSeq" id="WP_147100120.1">
    <property type="nucleotide sequence ID" value="NZ_VOOS01000003.1"/>
</dbReference>
<accession>A0A5C6RUG5</accession>
<dbReference type="InterPro" id="IPR013211">
    <property type="entry name" value="LVIVD"/>
</dbReference>
<dbReference type="Pfam" id="PF08309">
    <property type="entry name" value="LVIVD"/>
    <property type="match status" value="3"/>
</dbReference>
<dbReference type="Pfam" id="PF13620">
    <property type="entry name" value="CarboxypepD_reg"/>
    <property type="match status" value="1"/>
</dbReference>
<dbReference type="PANTHER" id="PTHR38787">
    <property type="entry name" value="REGULATORY P DOMAIN-CONTAINING PROTEIN"/>
    <property type="match status" value="1"/>
</dbReference>
<dbReference type="SUPFAM" id="SSF75011">
    <property type="entry name" value="3-carboxy-cis,cis-mucoante lactonizing enzyme"/>
    <property type="match status" value="1"/>
</dbReference>
<keyword evidence="1 2" id="KW-0732">Signal</keyword>
<dbReference type="Pfam" id="PF18962">
    <property type="entry name" value="Por_Secre_tail"/>
    <property type="match status" value="1"/>
</dbReference>
<dbReference type="InterPro" id="IPR027589">
    <property type="entry name" value="Choice_anch_B"/>
</dbReference>